<proteinExistence type="predicted"/>
<reference evidence="1 2" key="1">
    <citation type="submission" date="2023-01" db="EMBL/GenBank/DDBJ databases">
        <title>Effects of deletion of Siderophore biosynthase gene in Pseudomonas fragi on quorum sensing and spoliage ability.</title>
        <authorList>
            <person name="Cui F."/>
            <person name="Wang D."/>
            <person name="Liu J."/>
            <person name="Wang Q."/>
            <person name="Li T."/>
            <person name="Li J."/>
        </authorList>
    </citation>
    <scope>NUCLEOTIDE SEQUENCE [LARGE SCALE GENOMIC DNA]</scope>
    <source>
        <strain evidence="1 2">MS-10</strain>
    </source>
</reference>
<keyword evidence="2" id="KW-1185">Reference proteome</keyword>
<dbReference type="RefSeq" id="WP_153336959.1">
    <property type="nucleotide sequence ID" value="NZ_JAQJVI010000038.1"/>
</dbReference>
<comment type="caution">
    <text evidence="1">The sequence shown here is derived from an EMBL/GenBank/DDBJ whole genome shotgun (WGS) entry which is preliminary data.</text>
</comment>
<dbReference type="Proteomes" id="UP001212337">
    <property type="component" value="Unassembled WGS sequence"/>
</dbReference>
<evidence type="ECO:0000313" key="2">
    <source>
        <dbReference type="Proteomes" id="UP001212337"/>
    </source>
</evidence>
<sequence>MEILLHNKYPELLGEQEDGEYRPRVWGFEHHDGWNVIVDTLCQSIQHRIKHAPGLVLKVTQVKEKFGELRFYYSGGDDYIEGAVLFAELLSSRICEQCGQLGQKMKIKGWVITRCPIHTPE</sequence>
<name>A0ABT4WXN7_PSEFR</name>
<dbReference type="EMBL" id="JAQJVI010000038">
    <property type="protein sequence ID" value="MDA7024149.1"/>
    <property type="molecule type" value="Genomic_DNA"/>
</dbReference>
<accession>A0ABT4WXN7</accession>
<evidence type="ECO:0000313" key="1">
    <source>
        <dbReference type="EMBL" id="MDA7024149.1"/>
    </source>
</evidence>
<organism evidence="1 2">
    <name type="scientific">Pseudomonas fragi</name>
    <dbReference type="NCBI Taxonomy" id="296"/>
    <lineage>
        <taxon>Bacteria</taxon>
        <taxon>Pseudomonadati</taxon>
        <taxon>Pseudomonadota</taxon>
        <taxon>Gammaproteobacteria</taxon>
        <taxon>Pseudomonadales</taxon>
        <taxon>Pseudomonadaceae</taxon>
        <taxon>Pseudomonas</taxon>
    </lineage>
</organism>
<protein>
    <submittedName>
        <fullName evidence="1">Uncharacterized protein</fullName>
    </submittedName>
</protein>
<gene>
    <name evidence="1" type="ORF">PI499_19985</name>
</gene>